<feature type="signal peptide" evidence="1">
    <location>
        <begin position="1"/>
        <end position="23"/>
    </location>
</feature>
<proteinExistence type="predicted"/>
<dbReference type="EMBL" id="JBHTEY010000004">
    <property type="protein sequence ID" value="MFC7618627.1"/>
    <property type="molecule type" value="Genomic_DNA"/>
</dbReference>
<gene>
    <name evidence="2" type="ORF">ACFQV2_40130</name>
</gene>
<feature type="chain" id="PRO_5045536135" description="Peptidase inhibitor family I36" evidence="1">
    <location>
        <begin position="24"/>
        <end position="169"/>
    </location>
</feature>
<evidence type="ECO:0000256" key="1">
    <source>
        <dbReference type="SAM" id="SignalP"/>
    </source>
</evidence>
<organism evidence="2 3">
    <name type="scientific">Actinokineospora soli</name>
    <dbReference type="NCBI Taxonomy" id="1048753"/>
    <lineage>
        <taxon>Bacteria</taxon>
        <taxon>Bacillati</taxon>
        <taxon>Actinomycetota</taxon>
        <taxon>Actinomycetes</taxon>
        <taxon>Pseudonocardiales</taxon>
        <taxon>Pseudonocardiaceae</taxon>
        <taxon>Actinokineospora</taxon>
    </lineage>
</organism>
<evidence type="ECO:0008006" key="4">
    <source>
        <dbReference type="Google" id="ProtNLM"/>
    </source>
</evidence>
<protein>
    <recommendedName>
        <fullName evidence="4">Peptidase inhibitor family I36</fullName>
    </recommendedName>
</protein>
<evidence type="ECO:0000313" key="2">
    <source>
        <dbReference type="EMBL" id="MFC7618627.1"/>
    </source>
</evidence>
<accession>A0ABW2TXI6</accession>
<keyword evidence="1" id="KW-0732">Signal</keyword>
<reference evidence="3" key="1">
    <citation type="journal article" date="2019" name="Int. J. Syst. Evol. Microbiol.">
        <title>The Global Catalogue of Microorganisms (GCM) 10K type strain sequencing project: providing services to taxonomists for standard genome sequencing and annotation.</title>
        <authorList>
            <consortium name="The Broad Institute Genomics Platform"/>
            <consortium name="The Broad Institute Genome Sequencing Center for Infectious Disease"/>
            <person name="Wu L."/>
            <person name="Ma J."/>
        </authorList>
    </citation>
    <scope>NUCLEOTIDE SEQUENCE [LARGE SCALE GENOMIC DNA]</scope>
    <source>
        <strain evidence="3">JCM 17695</strain>
    </source>
</reference>
<evidence type="ECO:0000313" key="3">
    <source>
        <dbReference type="Proteomes" id="UP001596512"/>
    </source>
</evidence>
<name>A0ABW2TXI6_9PSEU</name>
<keyword evidence="3" id="KW-1185">Reference proteome</keyword>
<dbReference type="Proteomes" id="UP001596512">
    <property type="component" value="Unassembled WGS sequence"/>
</dbReference>
<sequence>MAAITTIGAVAASLVVGASPAHAYGTLIVRYAVVDTDNCARLAGSLSVSAQGDYCVLNDSADDTFFHKDPGGVAIKVEEHDSNGMVAKQEFHPYGETLWVYDTRNDGDTVYTDVYANGFYGPYAPPGTSNTIDFAKVNLDFPEGRSIRLDVYDDAGPADLITSVGGGVA</sequence>
<comment type="caution">
    <text evidence="2">The sequence shown here is derived from an EMBL/GenBank/DDBJ whole genome shotgun (WGS) entry which is preliminary data.</text>
</comment>